<dbReference type="PANTHER" id="PTHR38537">
    <property type="entry name" value="JITTERBUG, ISOFORM N"/>
    <property type="match status" value="1"/>
</dbReference>
<accession>A0A7R9QM00</accession>
<reference evidence="4" key="1">
    <citation type="submission" date="2020-11" db="EMBL/GenBank/DDBJ databases">
        <authorList>
            <person name="Tran Van P."/>
        </authorList>
    </citation>
    <scope>NUCLEOTIDE SEQUENCE</scope>
</reference>
<comment type="similarity">
    <text evidence="1">Belongs to the filamin family.</text>
</comment>
<feature type="non-terminal residue" evidence="4">
    <location>
        <position position="1"/>
    </location>
</feature>
<dbReference type="PROSITE" id="PS50194">
    <property type="entry name" value="FILAMIN_REPEAT"/>
    <property type="match status" value="2"/>
</dbReference>
<feature type="non-terminal residue" evidence="4">
    <location>
        <position position="152"/>
    </location>
</feature>
<proteinExistence type="inferred from homology"/>
<protein>
    <submittedName>
        <fullName evidence="4">Uncharacterized protein</fullName>
    </submittedName>
</protein>
<evidence type="ECO:0000256" key="3">
    <source>
        <dbReference type="PROSITE-ProRule" id="PRU00087"/>
    </source>
</evidence>
<dbReference type="AlphaFoldDB" id="A0A7R9QM00"/>
<name>A0A7R9QM00_9ACAR</name>
<organism evidence="4">
    <name type="scientific">Medioppia subpectinata</name>
    <dbReference type="NCBI Taxonomy" id="1979941"/>
    <lineage>
        <taxon>Eukaryota</taxon>
        <taxon>Metazoa</taxon>
        <taxon>Ecdysozoa</taxon>
        <taxon>Arthropoda</taxon>
        <taxon>Chelicerata</taxon>
        <taxon>Arachnida</taxon>
        <taxon>Acari</taxon>
        <taxon>Acariformes</taxon>
        <taxon>Sarcoptiformes</taxon>
        <taxon>Oribatida</taxon>
        <taxon>Brachypylina</taxon>
        <taxon>Oppioidea</taxon>
        <taxon>Oppiidae</taxon>
        <taxon>Medioppia</taxon>
    </lineage>
</organism>
<dbReference type="PANTHER" id="PTHR38537:SF8">
    <property type="entry name" value="FILAMIN-A"/>
    <property type="match status" value="1"/>
</dbReference>
<feature type="repeat" description="Filamin" evidence="3">
    <location>
        <begin position="1"/>
        <end position="69"/>
    </location>
</feature>
<dbReference type="InterPro" id="IPR044801">
    <property type="entry name" value="Filamin"/>
</dbReference>
<dbReference type="EMBL" id="CAJPIZ010055119">
    <property type="protein sequence ID" value="CAG2123203.1"/>
    <property type="molecule type" value="Genomic_DNA"/>
</dbReference>
<dbReference type="Pfam" id="PF00630">
    <property type="entry name" value="Filamin"/>
    <property type="match status" value="2"/>
</dbReference>
<evidence type="ECO:0000256" key="2">
    <source>
        <dbReference type="ARBA" id="ARBA00022737"/>
    </source>
</evidence>
<evidence type="ECO:0000256" key="1">
    <source>
        <dbReference type="ARBA" id="ARBA00009238"/>
    </source>
</evidence>
<gene>
    <name evidence="4" type="ORF">OSB1V03_LOCUS23148</name>
</gene>
<dbReference type="OrthoDB" id="18740at2759"/>
<feature type="repeat" description="Filamin" evidence="3">
    <location>
        <begin position="71"/>
        <end position="152"/>
    </location>
</feature>
<evidence type="ECO:0000313" key="5">
    <source>
        <dbReference type="Proteomes" id="UP000759131"/>
    </source>
</evidence>
<dbReference type="GO" id="GO:0030036">
    <property type="term" value="P:actin cytoskeleton organization"/>
    <property type="evidence" value="ECO:0007669"/>
    <property type="project" value="InterPro"/>
</dbReference>
<dbReference type="InterPro" id="IPR017868">
    <property type="entry name" value="Filamin/ABP280_repeat-like"/>
</dbReference>
<dbReference type="SMART" id="SM00557">
    <property type="entry name" value="IG_FLMN"/>
    <property type="match status" value="2"/>
</dbReference>
<evidence type="ECO:0000313" key="4">
    <source>
        <dbReference type="EMBL" id="CAD7651029.1"/>
    </source>
</evidence>
<dbReference type="InterPro" id="IPR001298">
    <property type="entry name" value="Filamin/ABP280_rpt"/>
</dbReference>
<dbReference type="EMBL" id="OC909694">
    <property type="protein sequence ID" value="CAD7651029.1"/>
    <property type="molecule type" value="Genomic_DNA"/>
</dbReference>
<keyword evidence="5" id="KW-1185">Reference proteome</keyword>
<dbReference type="SUPFAM" id="SSF81296">
    <property type="entry name" value="E set domains"/>
    <property type="match status" value="2"/>
</dbReference>
<dbReference type="Proteomes" id="UP000759131">
    <property type="component" value="Unassembled WGS sequence"/>
</dbReference>
<dbReference type="GO" id="GO:0051015">
    <property type="term" value="F:actin filament binding"/>
    <property type="evidence" value="ECO:0007669"/>
    <property type="project" value="InterPro"/>
</dbReference>
<dbReference type="InterPro" id="IPR013783">
    <property type="entry name" value="Ig-like_fold"/>
</dbReference>
<keyword evidence="2" id="KW-0677">Repeat</keyword>
<sequence>VDTFSAGQGDVQVFLQDPSGKQTPVEVKANDDPGKTYTCSYTAKLEGPHKVIVKFSGVEVPKSPFDVEVKGVAGDASKVKCDGPGIRPTGLKVGTPTTFDIDTKEAGVGQVDVQVIDPKGKSSSVPIRVRQNDEDPTKFKCEYAPQLEGPHK</sequence>
<dbReference type="InterPro" id="IPR014756">
    <property type="entry name" value="Ig_E-set"/>
</dbReference>
<dbReference type="Gene3D" id="2.60.40.10">
    <property type="entry name" value="Immunoglobulins"/>
    <property type="match status" value="2"/>
</dbReference>